<accession>W0GR35</accession>
<protein>
    <submittedName>
        <fullName evidence="1">Uncharacterized protein</fullName>
    </submittedName>
</protein>
<evidence type="ECO:0000313" key="2">
    <source>
        <dbReference type="Proteomes" id="UP000019260"/>
    </source>
</evidence>
<dbReference type="EMBL" id="CP006720">
    <property type="protein sequence ID" value="AHI58062.1"/>
    <property type="molecule type" value="Genomic_DNA"/>
</dbReference>
<evidence type="ECO:0000313" key="1">
    <source>
        <dbReference type="EMBL" id="AHI58062.1"/>
    </source>
</evidence>
<sequence>MITKKFLALFNDYPFLDDIYHKLKAKDFKKIIKKVNNLKDVKTTCRLLDNELIYIKGNLLDNMQIIFEQTRQ</sequence>
<dbReference type="OrthoDB" id="390211at2"/>
<reference evidence="1 2" key="1">
    <citation type="submission" date="2013-09" db="EMBL/GenBank/DDBJ databases">
        <title>Complete genome sequence of Spiroplasma mirum suckling mouse cataract agent.</title>
        <authorList>
            <person name="Landry C.A."/>
            <person name="Bastian F.O."/>
            <person name="Thune R.L."/>
        </authorList>
    </citation>
    <scope>NUCLEOTIDE SEQUENCE [LARGE SCALE GENOMIC DNA]</scope>
    <source>
        <strain evidence="1 2">SMCA</strain>
    </source>
</reference>
<dbReference type="AlphaFoldDB" id="W0GR35"/>
<name>W0GR35_9MOLU</name>
<dbReference type="RefSeq" id="WP_025317393.1">
    <property type="nucleotide sequence ID" value="NZ_CP002082.1"/>
</dbReference>
<dbReference type="KEGG" id="smia:P344_03605"/>
<dbReference type="HOGENOM" id="CLU_2720327_0_0_14"/>
<gene>
    <name evidence="1" type="ORF">P344_03605</name>
</gene>
<keyword evidence="2" id="KW-1185">Reference proteome</keyword>
<dbReference type="PATRIC" id="fig|838561.3.peg.697"/>
<dbReference type="Proteomes" id="UP000019260">
    <property type="component" value="Chromosome"/>
</dbReference>
<organism evidence="1 2">
    <name type="scientific">Spiroplasma mirum ATCC 29335</name>
    <dbReference type="NCBI Taxonomy" id="838561"/>
    <lineage>
        <taxon>Bacteria</taxon>
        <taxon>Bacillati</taxon>
        <taxon>Mycoplasmatota</taxon>
        <taxon>Mollicutes</taxon>
        <taxon>Entomoplasmatales</taxon>
        <taxon>Spiroplasmataceae</taxon>
        <taxon>Spiroplasma</taxon>
    </lineage>
</organism>
<dbReference type="KEGG" id="smir:SMM_0606"/>
<proteinExistence type="predicted"/>